<name>A0A1T5CFQ6_9BACT</name>
<keyword evidence="1" id="KW-0805">Transcription regulation</keyword>
<dbReference type="GO" id="GO:0043565">
    <property type="term" value="F:sequence-specific DNA binding"/>
    <property type="evidence" value="ECO:0007669"/>
    <property type="project" value="InterPro"/>
</dbReference>
<keyword evidence="2 5" id="KW-0238">DNA-binding</keyword>
<organism evidence="5 6">
    <name type="scientific">Parabacteroides chartae</name>
    <dbReference type="NCBI Taxonomy" id="1037355"/>
    <lineage>
        <taxon>Bacteria</taxon>
        <taxon>Pseudomonadati</taxon>
        <taxon>Bacteroidota</taxon>
        <taxon>Bacteroidia</taxon>
        <taxon>Bacteroidales</taxon>
        <taxon>Tannerellaceae</taxon>
        <taxon>Parabacteroides</taxon>
    </lineage>
</organism>
<keyword evidence="6" id="KW-1185">Reference proteome</keyword>
<dbReference type="PANTHER" id="PTHR43280:SF32">
    <property type="entry name" value="TRANSCRIPTIONAL REGULATORY PROTEIN"/>
    <property type="match status" value="1"/>
</dbReference>
<dbReference type="Gene3D" id="2.60.120.10">
    <property type="entry name" value="Jelly Rolls"/>
    <property type="match status" value="1"/>
</dbReference>
<dbReference type="InterPro" id="IPR018060">
    <property type="entry name" value="HTH_AraC"/>
</dbReference>
<evidence type="ECO:0000256" key="1">
    <source>
        <dbReference type="ARBA" id="ARBA00023015"/>
    </source>
</evidence>
<evidence type="ECO:0000256" key="3">
    <source>
        <dbReference type="ARBA" id="ARBA00023163"/>
    </source>
</evidence>
<dbReference type="Pfam" id="PF12833">
    <property type="entry name" value="HTH_18"/>
    <property type="match status" value="1"/>
</dbReference>
<accession>A0A1T5CFQ6</accession>
<dbReference type="PANTHER" id="PTHR43280">
    <property type="entry name" value="ARAC-FAMILY TRANSCRIPTIONAL REGULATOR"/>
    <property type="match status" value="1"/>
</dbReference>
<reference evidence="6" key="1">
    <citation type="submission" date="2017-02" db="EMBL/GenBank/DDBJ databases">
        <authorList>
            <person name="Varghese N."/>
            <person name="Submissions S."/>
        </authorList>
    </citation>
    <scope>NUCLEOTIDE SEQUENCE [LARGE SCALE GENOMIC DNA]</scope>
    <source>
        <strain evidence="6">DSM 24967</strain>
    </source>
</reference>
<feature type="domain" description="HTH araC/xylS-type" evidence="4">
    <location>
        <begin position="174"/>
        <end position="272"/>
    </location>
</feature>
<sequence length="278" mass="32520">MERLFNISPFSASLEKQLPDFLSEPHAHDMEELVISLQGKIEHFINFKSTIYNAPLISYVTKGKSHRITFLHDNELNYPQGWIFRFKSEFIPESRFQLYAGYHEYATIELAENKHFTQIVKLCEIMYEIASQEVPDYAILRSLLSSLFIMIESERKKSASMKMDQPCSQHITFRTFLQILEDNFRRDVNVDFYAEKLNMSSRNLNIICQNILQKSVSEIIETRKLTEAKELLMNSEKTIAEIGFELGYNEKSYFSNVFKKKAGVTPSEFRNEMSKLIS</sequence>
<proteinExistence type="predicted"/>
<keyword evidence="3" id="KW-0804">Transcription</keyword>
<dbReference type="Proteomes" id="UP000190852">
    <property type="component" value="Unassembled WGS sequence"/>
</dbReference>
<dbReference type="RefSeq" id="WP_079683388.1">
    <property type="nucleotide sequence ID" value="NZ_FUYQ01000012.1"/>
</dbReference>
<evidence type="ECO:0000256" key="2">
    <source>
        <dbReference type="ARBA" id="ARBA00023125"/>
    </source>
</evidence>
<gene>
    <name evidence="5" type="ORF">SAMN05660349_01856</name>
</gene>
<dbReference type="Gene3D" id="1.10.10.60">
    <property type="entry name" value="Homeodomain-like"/>
    <property type="match status" value="1"/>
</dbReference>
<dbReference type="EMBL" id="FUYQ01000012">
    <property type="protein sequence ID" value="SKB58259.1"/>
    <property type="molecule type" value="Genomic_DNA"/>
</dbReference>
<dbReference type="InterPro" id="IPR009057">
    <property type="entry name" value="Homeodomain-like_sf"/>
</dbReference>
<dbReference type="PROSITE" id="PS00041">
    <property type="entry name" value="HTH_ARAC_FAMILY_1"/>
    <property type="match status" value="1"/>
</dbReference>
<dbReference type="InterPro" id="IPR020449">
    <property type="entry name" value="Tscrpt_reg_AraC-type_HTH"/>
</dbReference>
<dbReference type="SMART" id="SM00342">
    <property type="entry name" value="HTH_ARAC"/>
    <property type="match status" value="1"/>
</dbReference>
<evidence type="ECO:0000313" key="5">
    <source>
        <dbReference type="EMBL" id="SKB58259.1"/>
    </source>
</evidence>
<evidence type="ECO:0000313" key="6">
    <source>
        <dbReference type="Proteomes" id="UP000190852"/>
    </source>
</evidence>
<evidence type="ECO:0000259" key="4">
    <source>
        <dbReference type="PROSITE" id="PS01124"/>
    </source>
</evidence>
<dbReference type="SUPFAM" id="SSF46689">
    <property type="entry name" value="Homeodomain-like"/>
    <property type="match status" value="1"/>
</dbReference>
<protein>
    <submittedName>
        <fullName evidence="5">AraC-type DNA-binding protein</fullName>
    </submittedName>
</protein>
<dbReference type="PRINTS" id="PR00032">
    <property type="entry name" value="HTHARAC"/>
</dbReference>
<dbReference type="AlphaFoldDB" id="A0A1T5CFQ6"/>
<dbReference type="InterPro" id="IPR018062">
    <property type="entry name" value="HTH_AraC-typ_CS"/>
</dbReference>
<dbReference type="GO" id="GO:0003700">
    <property type="term" value="F:DNA-binding transcription factor activity"/>
    <property type="evidence" value="ECO:0007669"/>
    <property type="project" value="InterPro"/>
</dbReference>
<dbReference type="InterPro" id="IPR014710">
    <property type="entry name" value="RmlC-like_jellyroll"/>
</dbReference>
<dbReference type="PROSITE" id="PS01124">
    <property type="entry name" value="HTH_ARAC_FAMILY_2"/>
    <property type="match status" value="1"/>
</dbReference>